<keyword evidence="4" id="KW-0406">Ion transport</keyword>
<evidence type="ECO:0000256" key="5">
    <source>
        <dbReference type="ARBA" id="ARBA00022692"/>
    </source>
</evidence>
<dbReference type="Gene3D" id="2.60.40.1120">
    <property type="entry name" value="Carboxypeptidase-like, regulatory domain"/>
    <property type="match status" value="1"/>
</dbReference>
<dbReference type="InterPro" id="IPR023997">
    <property type="entry name" value="TonB-dep_OMP_SusC/RagA_CS"/>
</dbReference>
<name>A0A6G1ZGW3_9BACT</name>
<proteinExistence type="inferred from homology"/>
<sequence length="1175" mass="130378">MKKNSLSGRYYPKSPKLKQIFRIMRITTFLLLVCVFCSFAENTHSQNARVSISKRNAQLEEILTEIESQTDYLFIYNNQVDVNRKVSVKVKNEPVSAVLKSILKNSDIDFEMEGTHIVLTKTGKTEAEIRKQTRKINGTILDSNGEPIIGANVVEKGTRNGTITDQDGHFSLVVQPNASVVISYIGFESQTHVVTGNVLNVVMSEDSQALNEVVVVGYGTRKAGEITGAVSTVKAGEIQKLAITNAGEALKNVAGVTTLQSNTPGAEPTILIRGIGTINDSRPLWIVDGVPDGKVNPNNIETITILKDAASQAIYGTRAANGVILVTTKSGKKNQKAHISVNLRSGFVQNTNHYKMLNTQEYGEMLWLQAKNGGIANYSHPLYGSGATPDIPDYIFPNRGVNVDESLYDDKMINQDGTDTYLITKANKQGTNWAKEIERTAQYHDVSVDISGGSENTIYAFQSGYLKQEGVLKWTGMDRYNLQSNIVSDVTKWLQVGENLGVTYSETYGNMVDNSQSSIISQAYRMQPIIPVYDIGGNFAGTRVGGDTGNARNPVGLLYNDRFDKRKTMAANGNAFVKITPISGLNLKSLFGFVYSYTDYKNIDYVDLGWAERTSVDQLTREESYTKQWNWTNTADYSKQIDAHDFTILVGTEAIANIYTFVTAGRSDYMFKDPLYIELNTGSSGRTNYGNISEWSLFSVFGRVNYSYDDKYLFEGVIRRDGSSRFGGNNKYGTFPAFSLGWRVSNEEFMKSTRNWLTSLKLRGGYGVTGNDRIGNYNSFSQFGMNNWGSYYDITGANNTEGQFGFYQTTFGNMNVKWETTHTSNFGFDATLFEHLSVGLDIWKRNTKDMLFPKAIPMVMGDISAPYVNVGKMKNKGIDFEIGYNGTALGNELRYSLNASISHYKNEIVDLSGEEDETLNGGSFENQFYTRAEKGTSFPEFYGYVVDGIFQTAEEAAAWPTAFGSNGSYNKPGHYKYRDISGPDGTPDGVINEYDRTYIGSPHPKFVGGLNFTIEYKGFDLSGQFYGSYGNKAVNFLKRFTDYSLFSGGRGYDRLYNSWGSPYLSDNSKAKLPIAESNDTESQVPSTAFIEDASFLRLRNLMLGYDFARLLKQPGITNLRVFAQVSNVFTLTKYSGLDPEINMKGTGIDAAKNLGIDSGSWPTPRQVLFGVSLGF</sequence>
<dbReference type="PANTHER" id="PTHR30069:SF29">
    <property type="entry name" value="HEMOGLOBIN AND HEMOGLOBIN-HAPTOGLOBIN-BINDING PROTEIN 1-RELATED"/>
    <property type="match status" value="1"/>
</dbReference>
<dbReference type="InterPro" id="IPR037066">
    <property type="entry name" value="Plug_dom_sf"/>
</dbReference>
<dbReference type="InterPro" id="IPR000531">
    <property type="entry name" value="Beta-barrel_TonB"/>
</dbReference>
<comment type="subcellular location">
    <subcellularLocation>
        <location evidence="1 12">Cell outer membrane</location>
        <topology evidence="1 12">Multi-pass membrane protein</topology>
    </subcellularLocation>
</comment>
<reference evidence="15" key="1">
    <citation type="journal article" date="2019" name="Nat. Med.">
        <title>A library of human gut bacterial isolates paired with longitudinal multiomics data enables mechanistic microbiome research.</title>
        <authorList>
            <person name="Poyet M."/>
            <person name="Groussin M."/>
            <person name="Gibbons S.M."/>
            <person name="Avila-Pacheco J."/>
            <person name="Jiang X."/>
            <person name="Kearney S.M."/>
            <person name="Perrotta A.R."/>
            <person name="Berdy B."/>
            <person name="Zhao S."/>
            <person name="Lieberman T.D."/>
            <person name="Swanson P.K."/>
            <person name="Smith M."/>
            <person name="Roesemann S."/>
            <person name="Alexander J.E."/>
            <person name="Rich S.A."/>
            <person name="Livny J."/>
            <person name="Vlamakis H."/>
            <person name="Clish C."/>
            <person name="Bullock K."/>
            <person name="Deik A."/>
            <person name="Scott J."/>
            <person name="Pierce K.A."/>
            <person name="Xavier R.J."/>
            <person name="Alm E.J."/>
        </authorList>
    </citation>
    <scope>NUCLEOTIDE SEQUENCE</scope>
    <source>
        <strain evidence="15">BIOML-A4</strain>
    </source>
</reference>
<keyword evidence="5 12" id="KW-0812">Transmembrane</keyword>
<keyword evidence="2 12" id="KW-0813">Transport</keyword>
<evidence type="ECO:0000256" key="8">
    <source>
        <dbReference type="ARBA" id="ARBA00023077"/>
    </source>
</evidence>
<dbReference type="PROSITE" id="PS52016">
    <property type="entry name" value="TONB_DEPENDENT_REC_3"/>
    <property type="match status" value="1"/>
</dbReference>
<comment type="caution">
    <text evidence="15">The sequence shown here is derived from an EMBL/GenBank/DDBJ whole genome shotgun (WGS) entry which is preliminary data.</text>
</comment>
<dbReference type="InterPro" id="IPR011662">
    <property type="entry name" value="Secretin/TonB_short_N"/>
</dbReference>
<keyword evidence="4" id="KW-0410">Iron transport</keyword>
<dbReference type="SMART" id="SM00965">
    <property type="entry name" value="STN"/>
    <property type="match status" value="1"/>
</dbReference>
<protein>
    <submittedName>
        <fullName evidence="15">SusC/RagA family TonB-linked outer membrane protein</fullName>
    </submittedName>
</protein>
<evidence type="ECO:0000256" key="2">
    <source>
        <dbReference type="ARBA" id="ARBA00022448"/>
    </source>
</evidence>
<comment type="similarity">
    <text evidence="12 13">Belongs to the TonB-dependent receptor family.</text>
</comment>
<dbReference type="InterPro" id="IPR012910">
    <property type="entry name" value="Plug_dom"/>
</dbReference>
<evidence type="ECO:0000256" key="9">
    <source>
        <dbReference type="ARBA" id="ARBA00023136"/>
    </source>
</evidence>
<dbReference type="Pfam" id="PF07660">
    <property type="entry name" value="STN"/>
    <property type="match status" value="1"/>
</dbReference>
<evidence type="ECO:0000313" key="15">
    <source>
        <dbReference type="EMBL" id="MRY13216.1"/>
    </source>
</evidence>
<gene>
    <name evidence="15" type="ORF">GKE01_17360</name>
</gene>
<dbReference type="Gene3D" id="2.170.130.10">
    <property type="entry name" value="TonB-dependent receptor, plug domain"/>
    <property type="match status" value="1"/>
</dbReference>
<organism evidence="15">
    <name type="scientific">Parabacteroides goldsteinii</name>
    <dbReference type="NCBI Taxonomy" id="328812"/>
    <lineage>
        <taxon>Bacteria</taxon>
        <taxon>Pseudomonadati</taxon>
        <taxon>Bacteroidota</taxon>
        <taxon>Bacteroidia</taxon>
        <taxon>Bacteroidales</taxon>
        <taxon>Tannerellaceae</taxon>
        <taxon>Parabacteroides</taxon>
    </lineage>
</organism>
<dbReference type="EMBL" id="WKLP01000027">
    <property type="protein sequence ID" value="MRY13216.1"/>
    <property type="molecule type" value="Genomic_DNA"/>
</dbReference>
<evidence type="ECO:0000256" key="12">
    <source>
        <dbReference type="PROSITE-ProRule" id="PRU01360"/>
    </source>
</evidence>
<evidence type="ECO:0000256" key="10">
    <source>
        <dbReference type="ARBA" id="ARBA00023170"/>
    </source>
</evidence>
<dbReference type="Pfam" id="PF07715">
    <property type="entry name" value="Plug"/>
    <property type="match status" value="1"/>
</dbReference>
<keyword evidence="11 12" id="KW-0998">Cell outer membrane</keyword>
<dbReference type="InterPro" id="IPR023996">
    <property type="entry name" value="TonB-dep_OMP_SusC/RagA"/>
</dbReference>
<dbReference type="GO" id="GO:0009279">
    <property type="term" value="C:cell outer membrane"/>
    <property type="evidence" value="ECO:0007669"/>
    <property type="project" value="UniProtKB-SubCell"/>
</dbReference>
<evidence type="ECO:0000256" key="4">
    <source>
        <dbReference type="ARBA" id="ARBA00022496"/>
    </source>
</evidence>
<dbReference type="Pfam" id="PF13715">
    <property type="entry name" value="CarbopepD_reg_2"/>
    <property type="match status" value="1"/>
</dbReference>
<evidence type="ECO:0000256" key="3">
    <source>
        <dbReference type="ARBA" id="ARBA00022452"/>
    </source>
</evidence>
<dbReference type="InterPro" id="IPR008969">
    <property type="entry name" value="CarboxyPept-like_regulatory"/>
</dbReference>
<dbReference type="InterPro" id="IPR039426">
    <property type="entry name" value="TonB-dep_rcpt-like"/>
</dbReference>
<dbReference type="AlphaFoldDB" id="A0A6G1ZGW3"/>
<dbReference type="GO" id="GO:0044718">
    <property type="term" value="P:siderophore transmembrane transport"/>
    <property type="evidence" value="ECO:0007669"/>
    <property type="project" value="TreeGrafter"/>
</dbReference>
<keyword evidence="9 12" id="KW-0472">Membrane</keyword>
<dbReference type="NCBIfam" id="TIGR04056">
    <property type="entry name" value="OMP_RagA_SusC"/>
    <property type="match status" value="1"/>
</dbReference>
<keyword evidence="3 12" id="KW-1134">Transmembrane beta strand</keyword>
<keyword evidence="7" id="KW-0408">Iron</keyword>
<dbReference type="Gene3D" id="2.40.170.20">
    <property type="entry name" value="TonB-dependent receptor, beta-barrel domain"/>
    <property type="match status" value="1"/>
</dbReference>
<keyword evidence="8 13" id="KW-0798">TonB box</keyword>
<evidence type="ECO:0000256" key="1">
    <source>
        <dbReference type="ARBA" id="ARBA00004571"/>
    </source>
</evidence>
<evidence type="ECO:0000259" key="14">
    <source>
        <dbReference type="SMART" id="SM00965"/>
    </source>
</evidence>
<accession>A0A6G1ZGW3</accession>
<evidence type="ECO:0000256" key="6">
    <source>
        <dbReference type="ARBA" id="ARBA00022729"/>
    </source>
</evidence>
<dbReference type="SUPFAM" id="SSF56935">
    <property type="entry name" value="Porins"/>
    <property type="match status" value="1"/>
</dbReference>
<dbReference type="Gene3D" id="3.55.50.30">
    <property type="match status" value="1"/>
</dbReference>
<dbReference type="Pfam" id="PF00593">
    <property type="entry name" value="TonB_dep_Rec_b-barrel"/>
    <property type="match status" value="1"/>
</dbReference>
<evidence type="ECO:0000256" key="11">
    <source>
        <dbReference type="ARBA" id="ARBA00023237"/>
    </source>
</evidence>
<dbReference type="SUPFAM" id="SSF49464">
    <property type="entry name" value="Carboxypeptidase regulatory domain-like"/>
    <property type="match status" value="1"/>
</dbReference>
<dbReference type="NCBIfam" id="TIGR04057">
    <property type="entry name" value="SusC_RagA_signa"/>
    <property type="match status" value="1"/>
</dbReference>
<feature type="domain" description="Secretin/TonB short N-terminal" evidence="14">
    <location>
        <begin position="72"/>
        <end position="122"/>
    </location>
</feature>
<keyword evidence="10" id="KW-0675">Receptor</keyword>
<keyword evidence="6" id="KW-0732">Signal</keyword>
<dbReference type="PANTHER" id="PTHR30069">
    <property type="entry name" value="TONB-DEPENDENT OUTER MEMBRANE RECEPTOR"/>
    <property type="match status" value="1"/>
</dbReference>
<dbReference type="InterPro" id="IPR036942">
    <property type="entry name" value="Beta-barrel_TonB_sf"/>
</dbReference>
<evidence type="ECO:0000256" key="7">
    <source>
        <dbReference type="ARBA" id="ARBA00023004"/>
    </source>
</evidence>
<dbReference type="GO" id="GO:0015344">
    <property type="term" value="F:siderophore uptake transmembrane transporter activity"/>
    <property type="evidence" value="ECO:0007669"/>
    <property type="project" value="TreeGrafter"/>
</dbReference>
<evidence type="ECO:0000256" key="13">
    <source>
        <dbReference type="RuleBase" id="RU003357"/>
    </source>
</evidence>